<dbReference type="Gene3D" id="1.20.1090.10">
    <property type="entry name" value="Dehydroquinate synthase-like - alpha domain"/>
    <property type="match status" value="1"/>
</dbReference>
<dbReference type="EMBL" id="FOSQ01000004">
    <property type="protein sequence ID" value="SFK60872.1"/>
    <property type="molecule type" value="Genomic_DNA"/>
</dbReference>
<dbReference type="SUPFAM" id="SSF56796">
    <property type="entry name" value="Dehydroquinate synthase-like"/>
    <property type="match status" value="1"/>
</dbReference>
<organism evidence="13 14">
    <name type="scientific">Falsiroseomonas stagni DSM 19981</name>
    <dbReference type="NCBI Taxonomy" id="1123062"/>
    <lineage>
        <taxon>Bacteria</taxon>
        <taxon>Pseudomonadati</taxon>
        <taxon>Pseudomonadota</taxon>
        <taxon>Alphaproteobacteria</taxon>
        <taxon>Acetobacterales</taxon>
        <taxon>Roseomonadaceae</taxon>
        <taxon>Falsiroseomonas</taxon>
    </lineage>
</organism>
<evidence type="ECO:0000256" key="11">
    <source>
        <dbReference type="PIRSR" id="PIRSR000112-2"/>
    </source>
</evidence>
<evidence type="ECO:0000256" key="6">
    <source>
        <dbReference type="ARBA" id="ARBA00023027"/>
    </source>
</evidence>
<dbReference type="PANTHER" id="PTHR43616">
    <property type="entry name" value="GLYCEROL DEHYDROGENASE"/>
    <property type="match status" value="1"/>
</dbReference>
<feature type="binding site" evidence="12">
    <location>
        <begin position="115"/>
        <end position="118"/>
    </location>
    <ligand>
        <name>NAD(+)</name>
        <dbReference type="ChEBI" id="CHEBI:57540"/>
    </ligand>
</feature>
<dbReference type="Pfam" id="PF13685">
    <property type="entry name" value="Fe-ADH_2"/>
    <property type="match status" value="1"/>
</dbReference>
<sequence length="363" mass="37004">MIRAFGGPRLYLQGPGAVREIGPVLATITRSAALVGDADVLARYGTVIADALRGSGVACGSAALRGEVSDSAIAALDAALPADAGCVIGLGGGRSIDAAKAVALRRGLPVVTVPTAASNDSPTSRIFVMYRQDGALDRVERLPRNPEAVIVDTEILLRAPPALLRSGIGDGLTKRFEAEGCAAVDGITPQGTRALRTPAAIAALGFETLMTHAAQAMADAEAGRLTPAFEATVEAVILMSGLGFENGGLSLAHSLTRGFTREAAIAHCPHGEQVAFGLLVQLQATPGEGAMLRRLIPICAGIGLPTRLRGIGIARDDVAALDRIAAATMTAPHITHLSGPALTAPAIRDAMLAVDALSSELTA</sequence>
<evidence type="ECO:0000256" key="4">
    <source>
        <dbReference type="ARBA" id="ARBA00022857"/>
    </source>
</evidence>
<dbReference type="GO" id="GO:0046872">
    <property type="term" value="F:metal ion binding"/>
    <property type="evidence" value="ECO:0007669"/>
    <property type="project" value="UniProtKB-KW"/>
</dbReference>
<evidence type="ECO:0000256" key="12">
    <source>
        <dbReference type="PIRSR" id="PIRSR000112-3"/>
    </source>
</evidence>
<dbReference type="AlphaFoldDB" id="A0A1I4AW97"/>
<feature type="binding site" evidence="12">
    <location>
        <position position="130"/>
    </location>
    <ligand>
        <name>NAD(+)</name>
        <dbReference type="ChEBI" id="CHEBI:57540"/>
    </ligand>
</feature>
<dbReference type="OrthoDB" id="5198708at2"/>
<accession>A0A1I4AW97</accession>
<evidence type="ECO:0000256" key="3">
    <source>
        <dbReference type="ARBA" id="ARBA00022723"/>
    </source>
</evidence>
<evidence type="ECO:0000313" key="13">
    <source>
        <dbReference type="EMBL" id="SFK60872.1"/>
    </source>
</evidence>
<keyword evidence="4" id="KW-0521">NADP</keyword>
<dbReference type="Gene3D" id="3.40.50.1970">
    <property type="match status" value="1"/>
</dbReference>
<feature type="binding site" evidence="10">
    <location>
        <position position="170"/>
    </location>
    <ligand>
        <name>glycerol</name>
        <dbReference type="ChEBI" id="CHEBI:17754"/>
    </ligand>
</feature>
<proteinExistence type="predicted"/>
<dbReference type="Proteomes" id="UP000199473">
    <property type="component" value="Unassembled WGS sequence"/>
</dbReference>
<reference evidence="13 14" key="1">
    <citation type="submission" date="2016-10" db="EMBL/GenBank/DDBJ databases">
        <authorList>
            <person name="de Groot N.N."/>
        </authorList>
    </citation>
    <scope>NUCLEOTIDE SEQUENCE [LARGE SCALE GENOMIC DNA]</scope>
    <source>
        <strain evidence="13 14">DSM 19981</strain>
    </source>
</reference>
<dbReference type="InterPro" id="IPR032837">
    <property type="entry name" value="G1PDH"/>
</dbReference>
<keyword evidence="10" id="KW-0862">Zinc</keyword>
<gene>
    <name evidence="13" type="ORF">SAMN02745775_104246</name>
</gene>
<keyword evidence="1" id="KW-0963">Cytoplasm</keyword>
<keyword evidence="7" id="KW-0443">Lipid metabolism</keyword>
<evidence type="ECO:0000256" key="10">
    <source>
        <dbReference type="PIRSR" id="PIRSR000112-1"/>
    </source>
</evidence>
<dbReference type="GO" id="GO:0016614">
    <property type="term" value="F:oxidoreductase activity, acting on CH-OH group of donors"/>
    <property type="evidence" value="ECO:0007669"/>
    <property type="project" value="InterPro"/>
</dbReference>
<dbReference type="PANTHER" id="PTHR43616:SF5">
    <property type="entry name" value="GLYCEROL DEHYDROGENASE 1"/>
    <property type="match status" value="1"/>
</dbReference>
<evidence type="ECO:0000256" key="5">
    <source>
        <dbReference type="ARBA" id="ARBA00023002"/>
    </source>
</evidence>
<feature type="binding site" evidence="12">
    <location>
        <begin position="93"/>
        <end position="97"/>
    </location>
    <ligand>
        <name>NAD(+)</name>
        <dbReference type="ChEBI" id="CHEBI:57540"/>
    </ligand>
</feature>
<dbReference type="GO" id="GO:0008654">
    <property type="term" value="P:phospholipid biosynthetic process"/>
    <property type="evidence" value="ECO:0007669"/>
    <property type="project" value="UniProtKB-KW"/>
</dbReference>
<keyword evidence="9" id="KW-1208">Phospholipid metabolism</keyword>
<evidence type="ECO:0000256" key="7">
    <source>
        <dbReference type="ARBA" id="ARBA00023098"/>
    </source>
</evidence>
<evidence type="ECO:0000256" key="1">
    <source>
        <dbReference type="ARBA" id="ARBA00022490"/>
    </source>
</evidence>
<dbReference type="PIRSF" id="PIRSF000112">
    <property type="entry name" value="Glycerol_dehydrogenase"/>
    <property type="match status" value="1"/>
</dbReference>
<evidence type="ECO:0000313" key="14">
    <source>
        <dbReference type="Proteomes" id="UP000199473"/>
    </source>
</evidence>
<keyword evidence="5" id="KW-0560">Oxidoreductase</keyword>
<keyword evidence="6 12" id="KW-0520">NAD</keyword>
<dbReference type="InterPro" id="IPR016205">
    <property type="entry name" value="Glycerol_DH"/>
</dbReference>
<feature type="binding site" evidence="11">
    <location>
        <position position="120"/>
    </location>
    <ligand>
        <name>glycerol</name>
        <dbReference type="ChEBI" id="CHEBI:17754"/>
    </ligand>
</feature>
<evidence type="ECO:0000256" key="9">
    <source>
        <dbReference type="ARBA" id="ARBA00023264"/>
    </source>
</evidence>
<dbReference type="STRING" id="1123062.SAMN02745775_104246"/>
<protein>
    <submittedName>
        <fullName evidence="13">Glycerol dehydrogenase</fullName>
    </submittedName>
</protein>
<dbReference type="RefSeq" id="WP_092960292.1">
    <property type="nucleotide sequence ID" value="NZ_FOSQ01000004.1"/>
</dbReference>
<dbReference type="CDD" id="cd08170">
    <property type="entry name" value="GlyDH"/>
    <property type="match status" value="1"/>
</dbReference>
<evidence type="ECO:0000256" key="2">
    <source>
        <dbReference type="ARBA" id="ARBA00022516"/>
    </source>
</evidence>
<name>A0A1I4AW97_9PROT</name>
<evidence type="ECO:0000256" key="8">
    <source>
        <dbReference type="ARBA" id="ARBA00023209"/>
    </source>
</evidence>
<feature type="binding site" evidence="10">
    <location>
        <position position="270"/>
    </location>
    <ligand>
        <name>glycerol</name>
        <dbReference type="ChEBI" id="CHEBI:17754"/>
    </ligand>
</feature>
<feature type="binding site" evidence="12">
    <location>
        <position position="124"/>
    </location>
    <ligand>
        <name>NAD(+)</name>
        <dbReference type="ChEBI" id="CHEBI:57540"/>
    </ligand>
</feature>
<keyword evidence="14" id="KW-1185">Reference proteome</keyword>
<keyword evidence="3 10" id="KW-0479">Metal-binding</keyword>
<comment type="cofactor">
    <cofactor evidence="10">
        <name>Zn(2+)</name>
        <dbReference type="ChEBI" id="CHEBI:29105"/>
    </cofactor>
    <text evidence="10">Binds 1 zinc ion per subunit.</text>
</comment>
<keyword evidence="8" id="KW-0594">Phospholipid biosynthesis</keyword>
<keyword evidence="2" id="KW-0444">Lipid biosynthesis</keyword>
<feature type="binding site" evidence="10">
    <location>
        <position position="253"/>
    </location>
    <ligand>
        <name>glycerol</name>
        <dbReference type="ChEBI" id="CHEBI:17754"/>
    </ligand>
</feature>